<feature type="binding site" evidence="12">
    <location>
        <position position="182"/>
    </location>
    <ligand>
        <name>CoA</name>
        <dbReference type="ChEBI" id="CHEBI:57287"/>
    </ligand>
</feature>
<evidence type="ECO:0000256" key="13">
    <source>
        <dbReference type="PIRSR" id="PIRSR603542-2"/>
    </source>
</evidence>
<name>A0A3G9GW34_9NEIS</name>
<keyword evidence="13" id="KW-0460">Magnesium</keyword>
<accession>A0A3G9GW34</accession>
<evidence type="ECO:0000256" key="9">
    <source>
        <dbReference type="ARBA" id="ARBA00031996"/>
    </source>
</evidence>
<feature type="binding site" evidence="13">
    <location>
        <position position="136"/>
    </location>
    <ligand>
        <name>Mg(2+)</name>
        <dbReference type="ChEBI" id="CHEBI:18420"/>
    </ligand>
</feature>
<comment type="pathway">
    <text evidence="2">Siderophore biosynthesis; enterobactin biosynthesis.</text>
</comment>
<feature type="binding site" evidence="12">
    <location>
        <begin position="112"/>
        <end position="113"/>
    </location>
    <ligand>
        <name>CoA</name>
        <dbReference type="ChEBI" id="CHEBI:57287"/>
    </ligand>
</feature>
<evidence type="ECO:0000256" key="5">
    <source>
        <dbReference type="ARBA" id="ARBA00019087"/>
    </source>
</evidence>
<reference evidence="17" key="1">
    <citation type="journal article" date="2017" name="Biotechnol. Biofuels">
        <title>Evaluation of environmental bacterial communities as a factor affecting the growth of duckweed Lemna minor.</title>
        <authorList>
            <person name="Ishizawa H."/>
            <person name="Kuroda M."/>
            <person name="Morikawa M."/>
            <person name="Ike M."/>
        </authorList>
    </citation>
    <scope>NUCLEOTIDE SEQUENCE [LARGE SCALE GENOMIC DNA]</scope>
    <source>
        <strain evidence="17">H3</strain>
    </source>
</reference>
<dbReference type="PANTHER" id="PTHR38096:SF1">
    <property type="entry name" value="ENTEROBACTIN SYNTHASE COMPONENT D"/>
    <property type="match status" value="1"/>
</dbReference>
<evidence type="ECO:0000256" key="10">
    <source>
        <dbReference type="ARBA" id="ARBA00049176"/>
    </source>
</evidence>
<dbReference type="Pfam" id="PF17837">
    <property type="entry name" value="4PPT_N"/>
    <property type="match status" value="1"/>
</dbReference>
<comment type="similarity">
    <text evidence="3">Belongs to the P-Pant transferase superfamily. EntD family.</text>
</comment>
<dbReference type="Pfam" id="PF01648">
    <property type="entry name" value="ACPS"/>
    <property type="match status" value="1"/>
</dbReference>
<reference evidence="16 17" key="2">
    <citation type="journal article" date="2017" name="Genome Announc.">
        <title>Draft genome sequence of Aquitalea magnusonii strain H3, a plant growth-promoting bacterium of duckweed Lemna minor.</title>
        <authorList>
            <person name="Ishizawa H."/>
            <person name="Kuroda M."/>
            <person name="Ike M."/>
        </authorList>
    </citation>
    <scope>NUCLEOTIDE SEQUENCE [LARGE SCALE GENOMIC DNA]</scope>
    <source>
        <strain evidence="16 17">H3</strain>
    </source>
</reference>
<dbReference type="GO" id="GO:0005886">
    <property type="term" value="C:plasma membrane"/>
    <property type="evidence" value="ECO:0007669"/>
    <property type="project" value="TreeGrafter"/>
</dbReference>
<keyword evidence="7" id="KW-0259">Enterobactin biosynthesis</keyword>
<dbReference type="GO" id="GO:0009366">
    <property type="term" value="C:enterobactin synthetase complex"/>
    <property type="evidence" value="ECO:0007669"/>
    <property type="project" value="InterPro"/>
</dbReference>
<evidence type="ECO:0000256" key="12">
    <source>
        <dbReference type="PIRSR" id="PIRSR603542-1"/>
    </source>
</evidence>
<proteinExistence type="inferred from homology"/>
<evidence type="ECO:0000259" key="15">
    <source>
        <dbReference type="Pfam" id="PF17837"/>
    </source>
</evidence>
<evidence type="ECO:0000256" key="1">
    <source>
        <dbReference type="ARBA" id="ARBA00003937"/>
    </source>
</evidence>
<reference evidence="17" key="3">
    <citation type="journal article" date="2017" name="Plant Physiol. Biochem.">
        <title>Differential oxidative and antioxidative response of duckweed Lemna minor toward plant growth promoting/inhibiting bacteria.</title>
        <authorList>
            <person name="Ishizawa H."/>
            <person name="Kuroda M."/>
            <person name="Morikawa M."/>
            <person name="Ike M."/>
        </authorList>
    </citation>
    <scope>NUCLEOTIDE SEQUENCE [LARGE SCALE GENOMIC DNA]</scope>
    <source>
        <strain evidence="17">H3</strain>
    </source>
</reference>
<dbReference type="EMBL" id="AP018823">
    <property type="protein sequence ID" value="BBF87857.1"/>
    <property type="molecule type" value="Genomic_DNA"/>
</dbReference>
<comment type="cofactor">
    <cofactor evidence="13">
        <name>Mg(2+)</name>
        <dbReference type="ChEBI" id="CHEBI:18420"/>
    </cofactor>
</comment>
<evidence type="ECO:0000256" key="4">
    <source>
        <dbReference type="ARBA" id="ARBA00011503"/>
    </source>
</evidence>
<evidence type="ECO:0000256" key="8">
    <source>
        <dbReference type="ARBA" id="ARBA00029894"/>
    </source>
</evidence>
<keyword evidence="6 16" id="KW-0808">Transferase</keyword>
<dbReference type="RefSeq" id="WP_089082867.1">
    <property type="nucleotide sequence ID" value="NZ_AP018823.1"/>
</dbReference>
<dbReference type="GO" id="GO:0008897">
    <property type="term" value="F:holo-[acyl-carrier-protein] synthase activity"/>
    <property type="evidence" value="ECO:0007669"/>
    <property type="project" value="InterPro"/>
</dbReference>
<comment type="function">
    <text evidence="1">Involved in the biosynthesis of the siderophore enterobactin (enterochelin), which is a macrocyclic trimeric lactone of N-(2,3-dihydroxybenzoyl)-serine. The serine trilactone serves as a scaffolding for the three catechol functionalities that provide hexadentate coordination for the tightly ligated iron(2+) atoms. Plays an essential role in the assembly of the enterobactin by catalyzing the transfer of the 4'-phosphopantetheine (Ppant) moiety from coenzyme A to the apo-domains of both EntB (ArCP domain) and EntF (PCP domain) to yield their holo-forms which make them competent for the activation of 2,3-dihydroxybenzoate (DHB) and L-serine, respectively.</text>
</comment>
<dbReference type="PRINTS" id="PR01399">
    <property type="entry name" value="ENTSNTHTASED"/>
</dbReference>
<evidence type="ECO:0000256" key="11">
    <source>
        <dbReference type="ARBA" id="ARBA00049191"/>
    </source>
</evidence>
<dbReference type="PANTHER" id="PTHR38096">
    <property type="entry name" value="ENTEROBACTIN SYNTHASE COMPONENT D"/>
    <property type="match status" value="1"/>
</dbReference>
<dbReference type="InterPro" id="IPR003542">
    <property type="entry name" value="Enbac_synth_compD-like"/>
</dbReference>
<dbReference type="GO" id="GO:0009239">
    <property type="term" value="P:enterobactin biosynthetic process"/>
    <property type="evidence" value="ECO:0007669"/>
    <property type="project" value="UniProtKB-UniPathway"/>
</dbReference>
<feature type="binding site" evidence="13">
    <location>
        <position position="134"/>
    </location>
    <ligand>
        <name>Mg(2+)</name>
        <dbReference type="ChEBI" id="CHEBI:18420"/>
    </ligand>
</feature>
<sequence length="257" mass="27657">MEIRASCLRTELTPALMGKLADCWLPAPHALADGACAGIALAKLEQALSGMALAVLLPPKLRRVVRKRQLSFLGGRLCAARALEALGVADTVVRRAENGLPLWPAGVLGTITHHDAAAYAAVAPASAYAALGMDSERLARRDAAEAIRTMCCTQAERVRWLGWCAAPLAETLIFSAKEAGYKAIHRFVKRFVSFAEFEVTALDWAAGRLQLSPAAASSLQGVILPFEIRFHYTDDVMHTLVAERQMLFAAEASHLPA</sequence>
<organism evidence="16 17">
    <name type="scientific">Aquitalea magnusonii</name>
    <dbReference type="NCBI Taxonomy" id="332411"/>
    <lineage>
        <taxon>Bacteria</taxon>
        <taxon>Pseudomonadati</taxon>
        <taxon>Pseudomonadota</taxon>
        <taxon>Betaproteobacteria</taxon>
        <taxon>Neisseriales</taxon>
        <taxon>Chromobacteriaceae</taxon>
        <taxon>Aquitalea</taxon>
    </lineage>
</organism>
<dbReference type="GO" id="GO:0000287">
    <property type="term" value="F:magnesium ion binding"/>
    <property type="evidence" value="ECO:0007669"/>
    <property type="project" value="InterPro"/>
</dbReference>
<feature type="binding site" evidence="12">
    <location>
        <position position="68"/>
    </location>
    <ligand>
        <name>CoA</name>
        <dbReference type="ChEBI" id="CHEBI:57287"/>
    </ligand>
</feature>
<gene>
    <name evidence="16" type="ORF">DLM_4285</name>
</gene>
<comment type="subunit">
    <text evidence="4">EntB, EntD, EntE, and EntF form a multienzyme complex called enterobactin synthase.</text>
</comment>
<keyword evidence="13" id="KW-0479">Metal-binding</keyword>
<evidence type="ECO:0000259" key="14">
    <source>
        <dbReference type="Pfam" id="PF01648"/>
    </source>
</evidence>
<evidence type="ECO:0000313" key="16">
    <source>
        <dbReference type="EMBL" id="BBF87857.1"/>
    </source>
</evidence>
<feature type="binding site" evidence="12">
    <location>
        <position position="134"/>
    </location>
    <ligand>
        <name>CoA</name>
        <dbReference type="ChEBI" id="CHEBI:57287"/>
    </ligand>
</feature>
<comment type="catalytic activity">
    <reaction evidence="11">
        <text>apo-[peptidyl-carrier protein] + CoA = holo-[peptidyl-carrier protein] + adenosine 3',5'-bisphosphate + H(+)</text>
        <dbReference type="Rhea" id="RHEA:46228"/>
        <dbReference type="Rhea" id="RHEA-COMP:11479"/>
        <dbReference type="Rhea" id="RHEA-COMP:11480"/>
        <dbReference type="ChEBI" id="CHEBI:15378"/>
        <dbReference type="ChEBI" id="CHEBI:29999"/>
        <dbReference type="ChEBI" id="CHEBI:57287"/>
        <dbReference type="ChEBI" id="CHEBI:58343"/>
        <dbReference type="ChEBI" id="CHEBI:64479"/>
    </reaction>
</comment>
<dbReference type="KEGG" id="amah:DLM_4285"/>
<dbReference type="SUPFAM" id="SSF56214">
    <property type="entry name" value="4'-phosphopantetheinyl transferase"/>
    <property type="match status" value="1"/>
</dbReference>
<keyword evidence="17" id="KW-1185">Reference proteome</keyword>
<feature type="domain" description="4'-phosphopantetheinyl transferase N-terminal" evidence="15">
    <location>
        <begin position="62"/>
        <end position="123"/>
    </location>
</feature>
<dbReference type="InterPro" id="IPR008278">
    <property type="entry name" value="4-PPantetheinyl_Trfase_dom"/>
</dbReference>
<feature type="binding site" evidence="12">
    <location>
        <position position="178"/>
    </location>
    <ligand>
        <name>CoA</name>
        <dbReference type="ChEBI" id="CHEBI:57287"/>
    </ligand>
</feature>
<dbReference type="Proteomes" id="UP000198290">
    <property type="component" value="Chromosome"/>
</dbReference>
<comment type="catalytic activity">
    <reaction evidence="10">
        <text>apo-[aryl-carrier protein] + CoA = holo-[aryl-carrier protein] + adenosine 3',5'-bisphosphate + H(+)</text>
        <dbReference type="Rhea" id="RHEA:48404"/>
        <dbReference type="Rhea" id="RHEA-COMP:15903"/>
        <dbReference type="Rhea" id="RHEA-COMP:17557"/>
        <dbReference type="ChEBI" id="CHEBI:15378"/>
        <dbReference type="ChEBI" id="CHEBI:29999"/>
        <dbReference type="ChEBI" id="CHEBI:57287"/>
        <dbReference type="ChEBI" id="CHEBI:58343"/>
        <dbReference type="ChEBI" id="CHEBI:64479"/>
    </reaction>
</comment>
<evidence type="ECO:0000256" key="2">
    <source>
        <dbReference type="ARBA" id="ARBA00004993"/>
    </source>
</evidence>
<protein>
    <recommendedName>
        <fullName evidence="5">Enterobactin synthase component D</fullName>
    </recommendedName>
    <alternativeName>
        <fullName evidence="8">4'-phosphopantetheinyl transferase EntD</fullName>
    </alternativeName>
    <alternativeName>
        <fullName evidence="9">Enterochelin synthase D</fullName>
    </alternativeName>
</protein>
<feature type="binding site" evidence="12">
    <location>
        <position position="76"/>
    </location>
    <ligand>
        <name>CoA</name>
        <dbReference type="ChEBI" id="CHEBI:57287"/>
    </ligand>
</feature>
<evidence type="ECO:0000256" key="7">
    <source>
        <dbReference type="ARBA" id="ARBA00023191"/>
    </source>
</evidence>
<dbReference type="InterPro" id="IPR037143">
    <property type="entry name" value="4-PPantetheinyl_Trfase_dom_sf"/>
</dbReference>
<evidence type="ECO:0000256" key="6">
    <source>
        <dbReference type="ARBA" id="ARBA00022679"/>
    </source>
</evidence>
<dbReference type="AlphaFoldDB" id="A0A3G9GW34"/>
<dbReference type="UniPathway" id="UPA00017"/>
<feature type="domain" description="4'-phosphopantetheinyl transferase" evidence="14">
    <location>
        <begin position="131"/>
        <end position="214"/>
    </location>
</feature>
<evidence type="ECO:0000313" key="17">
    <source>
        <dbReference type="Proteomes" id="UP000198290"/>
    </source>
</evidence>
<dbReference type="InterPro" id="IPR041354">
    <property type="entry name" value="4PPT_N"/>
</dbReference>
<dbReference type="OrthoDB" id="8210607at2"/>
<evidence type="ECO:0000256" key="3">
    <source>
        <dbReference type="ARBA" id="ARBA00008342"/>
    </source>
</evidence>